<protein>
    <recommendedName>
        <fullName evidence="3">Nuclear transport factor 2 family protein</fullName>
    </recommendedName>
</protein>
<evidence type="ECO:0008006" key="3">
    <source>
        <dbReference type="Google" id="ProtNLM"/>
    </source>
</evidence>
<name>A0ABY4DZ68_9NEIS</name>
<keyword evidence="2" id="KW-1185">Reference proteome</keyword>
<reference evidence="1 2" key="1">
    <citation type="journal article" date="2022" name="Res Sq">
        <title>Evolution of multicellular longitudinally dividing oral cavity symbionts (Neisseriaceae).</title>
        <authorList>
            <person name="Nyongesa S."/>
            <person name="Weber P."/>
            <person name="Bernet E."/>
            <person name="Pullido F."/>
            <person name="Nieckarz M."/>
            <person name="Delaby M."/>
            <person name="Nieves C."/>
            <person name="Viehboeck T."/>
            <person name="Krause N."/>
            <person name="Rivera-Millot A."/>
            <person name="Nakamura A."/>
            <person name="Vischer N."/>
            <person name="VanNieuwenhze M."/>
            <person name="Brun Y."/>
            <person name="Cava F."/>
            <person name="Bulgheresi S."/>
            <person name="Veyrier F."/>
        </authorList>
    </citation>
    <scope>NUCLEOTIDE SEQUENCE [LARGE SCALE GENOMIC DNA]</scope>
    <source>
        <strain evidence="1 2">SN4</strain>
    </source>
</reference>
<dbReference type="Proteomes" id="UP000832011">
    <property type="component" value="Chromosome"/>
</dbReference>
<dbReference type="InterPro" id="IPR032710">
    <property type="entry name" value="NTF2-like_dom_sf"/>
</dbReference>
<evidence type="ECO:0000313" key="1">
    <source>
        <dbReference type="EMBL" id="UOO88607.1"/>
    </source>
</evidence>
<dbReference type="RefSeq" id="WP_058357704.1">
    <property type="nucleotide sequence ID" value="NZ_CABKVG010000010.1"/>
</dbReference>
<proteinExistence type="predicted"/>
<gene>
    <name evidence="1" type="ORF">LVJ82_14210</name>
</gene>
<evidence type="ECO:0000313" key="2">
    <source>
        <dbReference type="Proteomes" id="UP000832011"/>
    </source>
</evidence>
<accession>A0ABY4DZ68</accession>
<organism evidence="1 2">
    <name type="scientific">Vitreoscilla massiliensis</name>
    <dbReference type="NCBI Taxonomy" id="1689272"/>
    <lineage>
        <taxon>Bacteria</taxon>
        <taxon>Pseudomonadati</taxon>
        <taxon>Pseudomonadota</taxon>
        <taxon>Betaproteobacteria</taxon>
        <taxon>Neisseriales</taxon>
        <taxon>Neisseriaceae</taxon>
        <taxon>Vitreoscilla</taxon>
    </lineage>
</organism>
<sequence>MQERLQHARNQWLQAYYDGDVPQLAQHEHPQFQLHNRFSGHIEGSERHQHIAFAVAHQAWKPARWLIASERFQFSDDGMTCHIESIASAPAALIQEFWMLDGAWHIVQLVLSALESNEDGEAEEAETMLTGRL</sequence>
<dbReference type="SUPFAM" id="SSF54427">
    <property type="entry name" value="NTF2-like"/>
    <property type="match status" value="1"/>
</dbReference>
<dbReference type="EMBL" id="CP091511">
    <property type="protein sequence ID" value="UOO88607.1"/>
    <property type="molecule type" value="Genomic_DNA"/>
</dbReference>